<dbReference type="PANTHER" id="PTHR35484">
    <property type="entry name" value="OUTER ENVELOPE PORE PROTEIN 37, CHLOROPLASTIC"/>
    <property type="match status" value="1"/>
</dbReference>
<dbReference type="InterPro" id="IPR038951">
    <property type="entry name" value="OEP37-like"/>
</dbReference>
<dbReference type="AlphaFoldDB" id="A0A6J1DUJ8"/>
<name>A0A6J1DUJ8_MOMCH</name>
<dbReference type="GO" id="GO:0006812">
    <property type="term" value="P:monoatomic cation transport"/>
    <property type="evidence" value="ECO:0007669"/>
    <property type="project" value="InterPro"/>
</dbReference>
<reference evidence="3" key="1">
    <citation type="submission" date="2025-08" db="UniProtKB">
        <authorList>
            <consortium name="RefSeq"/>
        </authorList>
    </citation>
    <scope>IDENTIFICATION</scope>
    <source>
        <strain evidence="3">OHB3-1</strain>
    </source>
</reference>
<dbReference type="GO" id="GO:0005216">
    <property type="term" value="F:monoatomic ion channel activity"/>
    <property type="evidence" value="ECO:0007669"/>
    <property type="project" value="InterPro"/>
</dbReference>
<organism evidence="2 3">
    <name type="scientific">Momordica charantia</name>
    <name type="common">Bitter gourd</name>
    <name type="synonym">Balsam pear</name>
    <dbReference type="NCBI Taxonomy" id="3673"/>
    <lineage>
        <taxon>Eukaryota</taxon>
        <taxon>Viridiplantae</taxon>
        <taxon>Streptophyta</taxon>
        <taxon>Embryophyta</taxon>
        <taxon>Tracheophyta</taxon>
        <taxon>Spermatophyta</taxon>
        <taxon>Magnoliopsida</taxon>
        <taxon>eudicotyledons</taxon>
        <taxon>Gunneridae</taxon>
        <taxon>Pentapetalae</taxon>
        <taxon>rosids</taxon>
        <taxon>fabids</taxon>
        <taxon>Cucurbitales</taxon>
        <taxon>Cucurbitaceae</taxon>
        <taxon>Momordiceae</taxon>
        <taxon>Momordica</taxon>
    </lineage>
</organism>
<dbReference type="OrthoDB" id="2011802at2759"/>
<evidence type="ECO:0000313" key="3">
    <source>
        <dbReference type="RefSeq" id="XP_022157472.1"/>
    </source>
</evidence>
<dbReference type="Proteomes" id="UP000504603">
    <property type="component" value="Unplaced"/>
</dbReference>
<dbReference type="GeneID" id="111024164"/>
<gene>
    <name evidence="3" type="primary">LOC111024164</name>
</gene>
<sequence>MAYFESSSPPPPNCLLPLPPSPTFDPPPPPPPPIRPLFPFPTRPAIRVTSEFDSESSIFFHKVSCKLLQNLAKIKLSFQNNNKGDISDSQLQFHSKYLSIHYDPEQHNALLRSSLDVGPRLQFRAAHDLKAQQGELGVVAKIADPGYALELSSPVPAIGLPRATFKFPVGEISLEEREEEEVNRVMSINGVLKGQLLNGTCCAEYKDEELELKYSYKDEPLSFIPRISLPSNALSFAFKRRFGPSDKLSYWYDLDSNDWSAVYKHTYGKDLKLKAGYDAKVRLGWASLWVGDEGGKAKTAPMKMKVQFMLQVPQDDIKSAALMFRVKKRWDI</sequence>
<accession>A0A6J1DUJ8</accession>
<protein>
    <submittedName>
        <fullName evidence="3">Outer envelope pore protein 37, chloroplastic</fullName>
    </submittedName>
</protein>
<dbReference type="PANTHER" id="PTHR35484:SF2">
    <property type="entry name" value="OUTER ENVELOPE PORE PROTEIN 37, CHLOROPLASTIC"/>
    <property type="match status" value="1"/>
</dbReference>
<keyword evidence="2" id="KW-1185">Reference proteome</keyword>
<dbReference type="RefSeq" id="XP_022157472.1">
    <property type="nucleotide sequence ID" value="XM_022301780.1"/>
</dbReference>
<dbReference type="GO" id="GO:0009707">
    <property type="term" value="C:chloroplast outer membrane"/>
    <property type="evidence" value="ECO:0007669"/>
    <property type="project" value="TreeGrafter"/>
</dbReference>
<feature type="compositionally biased region" description="Pro residues" evidence="1">
    <location>
        <begin position="8"/>
        <end position="35"/>
    </location>
</feature>
<dbReference type="KEGG" id="mcha:111024164"/>
<feature type="region of interest" description="Disordered" evidence="1">
    <location>
        <begin position="1"/>
        <end position="35"/>
    </location>
</feature>
<evidence type="ECO:0000313" key="2">
    <source>
        <dbReference type="Proteomes" id="UP000504603"/>
    </source>
</evidence>
<proteinExistence type="predicted"/>
<evidence type="ECO:0000256" key="1">
    <source>
        <dbReference type="SAM" id="MobiDB-lite"/>
    </source>
</evidence>